<dbReference type="Proteomes" id="UP001432027">
    <property type="component" value="Unassembled WGS sequence"/>
</dbReference>
<evidence type="ECO:0000313" key="1">
    <source>
        <dbReference type="EMBL" id="GMS86786.1"/>
    </source>
</evidence>
<protein>
    <submittedName>
        <fullName evidence="1">Uncharacterized protein</fullName>
    </submittedName>
</protein>
<dbReference type="AlphaFoldDB" id="A0AAV5STV8"/>
<organism evidence="1 2">
    <name type="scientific">Pristionchus entomophagus</name>
    <dbReference type="NCBI Taxonomy" id="358040"/>
    <lineage>
        <taxon>Eukaryota</taxon>
        <taxon>Metazoa</taxon>
        <taxon>Ecdysozoa</taxon>
        <taxon>Nematoda</taxon>
        <taxon>Chromadorea</taxon>
        <taxon>Rhabditida</taxon>
        <taxon>Rhabditina</taxon>
        <taxon>Diplogasteromorpha</taxon>
        <taxon>Diplogasteroidea</taxon>
        <taxon>Neodiplogasteridae</taxon>
        <taxon>Pristionchus</taxon>
    </lineage>
</organism>
<proteinExistence type="predicted"/>
<comment type="caution">
    <text evidence="1">The sequence shown here is derived from an EMBL/GenBank/DDBJ whole genome shotgun (WGS) entry which is preliminary data.</text>
</comment>
<sequence length="84" mass="9320">MMIDLLDSNQYSASSSCVHLSASARFPNLIHLLFGDRFPNRIHFCDGDRFFQPASMPESADSAVTESVISARKKRKSATSRAIL</sequence>
<evidence type="ECO:0000313" key="2">
    <source>
        <dbReference type="Proteomes" id="UP001432027"/>
    </source>
</evidence>
<keyword evidence="2" id="KW-1185">Reference proteome</keyword>
<gene>
    <name evidence="1" type="ORF">PENTCL1PPCAC_8961</name>
</gene>
<accession>A0AAV5STV8</accession>
<reference evidence="1" key="1">
    <citation type="submission" date="2023-10" db="EMBL/GenBank/DDBJ databases">
        <title>Genome assembly of Pristionchus species.</title>
        <authorList>
            <person name="Yoshida K."/>
            <person name="Sommer R.J."/>
        </authorList>
    </citation>
    <scope>NUCLEOTIDE SEQUENCE</scope>
    <source>
        <strain evidence="1">RS0144</strain>
    </source>
</reference>
<dbReference type="EMBL" id="BTSX01000002">
    <property type="protein sequence ID" value="GMS86786.1"/>
    <property type="molecule type" value="Genomic_DNA"/>
</dbReference>
<feature type="non-terminal residue" evidence="1">
    <location>
        <position position="84"/>
    </location>
</feature>
<name>A0AAV5STV8_9BILA</name>